<dbReference type="InterPro" id="IPR019734">
    <property type="entry name" value="TPR_rpt"/>
</dbReference>
<dbReference type="Gene3D" id="1.25.40.10">
    <property type="entry name" value="Tetratricopeptide repeat domain"/>
    <property type="match status" value="2"/>
</dbReference>
<dbReference type="InterPro" id="IPR029063">
    <property type="entry name" value="SAM-dependent_MTases_sf"/>
</dbReference>
<dbReference type="PROSITE" id="PS51678">
    <property type="entry name" value="SAM_MT_PRMT"/>
    <property type="match status" value="1"/>
</dbReference>
<feature type="repeat" description="TPR" evidence="4">
    <location>
        <begin position="157"/>
        <end position="190"/>
    </location>
</feature>
<evidence type="ECO:0000256" key="4">
    <source>
        <dbReference type="PROSITE-ProRule" id="PRU00339"/>
    </source>
</evidence>
<name>A0A1X7G6N0_9PROT</name>
<evidence type="ECO:0000313" key="6">
    <source>
        <dbReference type="EMBL" id="SMF64917.1"/>
    </source>
</evidence>
<dbReference type="GO" id="GO:0016274">
    <property type="term" value="F:protein-arginine N-methyltransferase activity"/>
    <property type="evidence" value="ECO:0007669"/>
    <property type="project" value="InterPro"/>
</dbReference>
<feature type="domain" description="Protein arginine N-methyltransferase" evidence="5">
    <location>
        <begin position="414"/>
        <end position="554"/>
    </location>
</feature>
<sequence length="568" mass="62032">MVRRSFRVPADPGAAAMTDTPAPTLLDAAKRFRSNDLAGAERDCRAILATDPHNAQALHLLGLVAAHTDHPENALALFAQAIAENGNDPSFHNSRGSLLFQQARPAEAEEAFRAGLAINPRLPELHGNLGNALKAQSRLDEAADCFRTALDLRAEAPEMHHFLAATLRELGELEEAEQHFRTALEQAPDYLDVHYSLAELLSTRGRLAEAEAEFRIVLAAAPRFVPAQVGLAHVLQSLDRAAEAIEVIEAAREQAPDHPMVKFTRRLIYSNAVPGWHLPMINDFERNEAYKQSLERAVKPESLVLEIGTGSGIVAMMAARAGAKKVVTCEVNPILARVAKETVARNGYAGRIDVVPRLSTQLTVGEGGDLPEKADVFVSELINIGMLAPRMLSVLQHARTHLVKPGGAIIPRASTVYAMLVETPELARINPVETIDGFDMGSFDVFRSPGYQQIDLGADAHTPLSRPFTALDFDFTRNMPEEGERVIDVTIVTAGTCHGVAFWFDLFMDDEVVYKSESRARTNHWKQAMTFLEKPIALSAGDRLRIVARYDNNQISFGVDGLAGGEQG</sequence>
<dbReference type="Pfam" id="PF22528">
    <property type="entry name" value="PRMT_C"/>
    <property type="match status" value="1"/>
</dbReference>
<dbReference type="GO" id="GO:0032259">
    <property type="term" value="P:methylation"/>
    <property type="evidence" value="ECO:0007669"/>
    <property type="project" value="UniProtKB-KW"/>
</dbReference>
<dbReference type="AlphaFoldDB" id="A0A1X7G6N0"/>
<proteinExistence type="predicted"/>
<dbReference type="Gene3D" id="3.40.50.150">
    <property type="entry name" value="Vaccinia Virus protein VP39"/>
    <property type="match status" value="1"/>
</dbReference>
<dbReference type="GO" id="GO:0042054">
    <property type="term" value="F:histone methyltransferase activity"/>
    <property type="evidence" value="ECO:0007669"/>
    <property type="project" value="TreeGrafter"/>
</dbReference>
<dbReference type="PROSITE" id="PS50005">
    <property type="entry name" value="TPR"/>
    <property type="match status" value="2"/>
</dbReference>
<keyword evidence="2" id="KW-0808">Transferase</keyword>
<dbReference type="Gene3D" id="2.70.160.11">
    <property type="entry name" value="Hnrnp arginine n-methyltransferase1"/>
    <property type="match status" value="1"/>
</dbReference>
<keyword evidence="3" id="KW-0949">S-adenosyl-L-methionine</keyword>
<feature type="repeat" description="TPR" evidence="4">
    <location>
        <begin position="123"/>
        <end position="156"/>
    </location>
</feature>
<dbReference type="Pfam" id="PF06325">
    <property type="entry name" value="PrmA"/>
    <property type="match status" value="1"/>
</dbReference>
<protein>
    <submittedName>
        <fullName evidence="6">Predicted RNA methylase</fullName>
    </submittedName>
</protein>
<evidence type="ECO:0000313" key="7">
    <source>
        <dbReference type="Proteomes" id="UP000192936"/>
    </source>
</evidence>
<dbReference type="SUPFAM" id="SSF48452">
    <property type="entry name" value="TPR-like"/>
    <property type="match status" value="1"/>
</dbReference>
<gene>
    <name evidence="6" type="ORF">SAMN02982917_3360</name>
</gene>
<reference evidence="6 7" key="1">
    <citation type="submission" date="2017-04" db="EMBL/GenBank/DDBJ databases">
        <authorList>
            <person name="Afonso C.L."/>
            <person name="Miller P.J."/>
            <person name="Scott M.A."/>
            <person name="Spackman E."/>
            <person name="Goraichik I."/>
            <person name="Dimitrov K.M."/>
            <person name="Suarez D.L."/>
            <person name="Swayne D.E."/>
        </authorList>
    </citation>
    <scope>NUCLEOTIDE SEQUENCE [LARGE SCALE GENOMIC DNA]</scope>
    <source>
        <strain evidence="6 7">A2P</strain>
    </source>
</reference>
<dbReference type="CDD" id="cd02440">
    <property type="entry name" value="AdoMet_MTases"/>
    <property type="match status" value="1"/>
</dbReference>
<evidence type="ECO:0000259" key="5">
    <source>
        <dbReference type="Pfam" id="PF22528"/>
    </source>
</evidence>
<dbReference type="Pfam" id="PF14559">
    <property type="entry name" value="TPR_19"/>
    <property type="match status" value="2"/>
</dbReference>
<keyword evidence="1 6" id="KW-0489">Methyltransferase</keyword>
<dbReference type="STRING" id="286727.SAMN02982917_3360"/>
<evidence type="ECO:0000256" key="2">
    <source>
        <dbReference type="ARBA" id="ARBA00022679"/>
    </source>
</evidence>
<dbReference type="PANTHER" id="PTHR11006:SF4">
    <property type="entry name" value="PROTEIN ARGININE N-METHYLTRANSFERASE 7"/>
    <property type="match status" value="1"/>
</dbReference>
<dbReference type="InterPro" id="IPR055135">
    <property type="entry name" value="PRMT_dom"/>
</dbReference>
<dbReference type="InterPro" id="IPR025799">
    <property type="entry name" value="Arg_MeTrfase"/>
</dbReference>
<dbReference type="PANTHER" id="PTHR11006">
    <property type="entry name" value="PROTEIN ARGININE N-METHYLTRANSFERASE"/>
    <property type="match status" value="1"/>
</dbReference>
<dbReference type="Proteomes" id="UP000192936">
    <property type="component" value="Unassembled WGS sequence"/>
</dbReference>
<dbReference type="Pfam" id="PF13374">
    <property type="entry name" value="TPR_10"/>
    <property type="match status" value="1"/>
</dbReference>
<keyword evidence="4" id="KW-0802">TPR repeat</keyword>
<dbReference type="SUPFAM" id="SSF53335">
    <property type="entry name" value="S-adenosyl-L-methionine-dependent methyltransferases"/>
    <property type="match status" value="1"/>
</dbReference>
<accession>A0A1X7G6N0</accession>
<organism evidence="6 7">
    <name type="scientific">Azospirillum oryzae</name>
    <dbReference type="NCBI Taxonomy" id="286727"/>
    <lineage>
        <taxon>Bacteria</taxon>
        <taxon>Pseudomonadati</taxon>
        <taxon>Pseudomonadota</taxon>
        <taxon>Alphaproteobacteria</taxon>
        <taxon>Rhodospirillales</taxon>
        <taxon>Azospirillaceae</taxon>
        <taxon>Azospirillum</taxon>
    </lineage>
</organism>
<evidence type="ECO:0000256" key="1">
    <source>
        <dbReference type="ARBA" id="ARBA00022603"/>
    </source>
</evidence>
<evidence type="ECO:0000256" key="3">
    <source>
        <dbReference type="ARBA" id="ARBA00022691"/>
    </source>
</evidence>
<dbReference type="EMBL" id="FXAK01000007">
    <property type="protein sequence ID" value="SMF64917.1"/>
    <property type="molecule type" value="Genomic_DNA"/>
</dbReference>
<dbReference type="SMART" id="SM00028">
    <property type="entry name" value="TPR"/>
    <property type="match status" value="6"/>
</dbReference>
<dbReference type="InterPro" id="IPR011990">
    <property type="entry name" value="TPR-like_helical_dom_sf"/>
</dbReference>